<dbReference type="PANTHER" id="PTHR43194:SF2">
    <property type="entry name" value="PEROXISOMAL MEMBRANE PROTEIN LPX1"/>
    <property type="match status" value="1"/>
</dbReference>
<evidence type="ECO:0000313" key="3">
    <source>
        <dbReference type="Proteomes" id="UP000594468"/>
    </source>
</evidence>
<dbReference type="PANTHER" id="PTHR43194">
    <property type="entry name" value="HYDROLASE ALPHA/BETA FOLD FAMILY"/>
    <property type="match status" value="1"/>
</dbReference>
<evidence type="ECO:0000313" key="2">
    <source>
        <dbReference type="EMBL" id="QPC81318.1"/>
    </source>
</evidence>
<name>A0A7S8E6K2_9CHLR</name>
<keyword evidence="3" id="KW-1185">Reference proteome</keyword>
<evidence type="ECO:0000259" key="1">
    <source>
        <dbReference type="Pfam" id="PF12697"/>
    </source>
</evidence>
<dbReference type="RefSeq" id="WP_195169391.1">
    <property type="nucleotide sequence ID" value="NZ_CP062983.1"/>
</dbReference>
<accession>A0A7S8E6K2</accession>
<sequence length="276" mass="30802">MATKTIVFIHGNFVNYECWDQWVERYEDKGYRCIAVKFPERTKSVQALRDEHPNPKVGQVTMAQTIDSIVQDIKALDEKPIIIGHSFGGQLTQQMVKRDLAAAAVAIDSVPPQGLLSFKFSFLRSTFPVLNPLNPAGRPWLMPFNHFQYAFANGMSLADQKAAYDSTIVPESLRIARGGVSSTAHIDYKKPHAPLLFIAGEIDHIMPASLNKANYKRYKDGSSSVVDFKEFPGRNHYTVIAGPGWEEVADYALDWALKHTEKSASGRDTMRIASAI</sequence>
<dbReference type="EMBL" id="CP062983">
    <property type="protein sequence ID" value="QPC81318.1"/>
    <property type="molecule type" value="Genomic_DNA"/>
</dbReference>
<feature type="domain" description="AB hydrolase-1" evidence="1">
    <location>
        <begin position="6"/>
        <end position="237"/>
    </location>
</feature>
<protein>
    <submittedName>
        <fullName evidence="2">Alpha/beta hydrolase</fullName>
    </submittedName>
</protein>
<dbReference type="Pfam" id="PF12697">
    <property type="entry name" value="Abhydrolase_6"/>
    <property type="match status" value="1"/>
</dbReference>
<dbReference type="SUPFAM" id="SSF53474">
    <property type="entry name" value="alpha/beta-Hydrolases"/>
    <property type="match status" value="1"/>
</dbReference>
<dbReference type="InterPro" id="IPR029058">
    <property type="entry name" value="AB_hydrolase_fold"/>
</dbReference>
<dbReference type="GO" id="GO:0016787">
    <property type="term" value="F:hydrolase activity"/>
    <property type="evidence" value="ECO:0007669"/>
    <property type="project" value="UniProtKB-KW"/>
</dbReference>
<dbReference type="InterPro" id="IPR050228">
    <property type="entry name" value="Carboxylesterase_BioH"/>
</dbReference>
<dbReference type="KEGG" id="pmet:G4Y79_16630"/>
<dbReference type="Gene3D" id="3.40.50.1820">
    <property type="entry name" value="alpha/beta hydrolase"/>
    <property type="match status" value="1"/>
</dbReference>
<dbReference type="InterPro" id="IPR000073">
    <property type="entry name" value="AB_hydrolase_1"/>
</dbReference>
<keyword evidence="2" id="KW-0378">Hydrolase</keyword>
<organism evidence="2 3">
    <name type="scientific">Phototrophicus methaneseepsis</name>
    <dbReference type="NCBI Taxonomy" id="2710758"/>
    <lineage>
        <taxon>Bacteria</taxon>
        <taxon>Bacillati</taxon>
        <taxon>Chloroflexota</taxon>
        <taxon>Candidatus Thermofontia</taxon>
        <taxon>Phototrophicales</taxon>
        <taxon>Phototrophicaceae</taxon>
        <taxon>Phototrophicus</taxon>
    </lineage>
</organism>
<gene>
    <name evidence="2" type="ORF">G4Y79_16630</name>
</gene>
<proteinExistence type="predicted"/>
<dbReference type="AlphaFoldDB" id="A0A7S8E6K2"/>
<reference evidence="2 3" key="1">
    <citation type="submission" date="2020-02" db="EMBL/GenBank/DDBJ databases">
        <authorList>
            <person name="Zheng R.K."/>
            <person name="Sun C.M."/>
        </authorList>
    </citation>
    <scope>NUCLEOTIDE SEQUENCE [LARGE SCALE GENOMIC DNA]</scope>
    <source>
        <strain evidence="3">rifampicinis</strain>
    </source>
</reference>
<dbReference type="Proteomes" id="UP000594468">
    <property type="component" value="Chromosome"/>
</dbReference>